<keyword evidence="3" id="KW-1185">Reference proteome</keyword>
<evidence type="ECO:0000313" key="3">
    <source>
        <dbReference type="Proteomes" id="UP001320420"/>
    </source>
</evidence>
<reference evidence="2 3" key="1">
    <citation type="submission" date="2024-02" db="EMBL/GenBank/DDBJ databases">
        <title>De novo assembly and annotation of 12 fungi associated with fruit tree decline syndrome in Ontario, Canada.</title>
        <authorList>
            <person name="Sulman M."/>
            <person name="Ellouze W."/>
            <person name="Ilyukhin E."/>
        </authorList>
    </citation>
    <scope>NUCLEOTIDE SEQUENCE [LARGE SCALE GENOMIC DNA]</scope>
    <source>
        <strain evidence="2 3">M11/M66-122</strain>
    </source>
</reference>
<dbReference type="InterPro" id="IPR036465">
    <property type="entry name" value="vWFA_dom_sf"/>
</dbReference>
<dbReference type="GO" id="GO:0016567">
    <property type="term" value="P:protein ubiquitination"/>
    <property type="evidence" value="ECO:0007669"/>
    <property type="project" value="InterPro"/>
</dbReference>
<dbReference type="EMBL" id="JAKJXP020000020">
    <property type="protein sequence ID" value="KAK7754501.1"/>
    <property type="molecule type" value="Genomic_DNA"/>
</dbReference>
<organism evidence="2 3">
    <name type="scientific">Diatrype stigma</name>
    <dbReference type="NCBI Taxonomy" id="117547"/>
    <lineage>
        <taxon>Eukaryota</taxon>
        <taxon>Fungi</taxon>
        <taxon>Dikarya</taxon>
        <taxon>Ascomycota</taxon>
        <taxon>Pezizomycotina</taxon>
        <taxon>Sordariomycetes</taxon>
        <taxon>Xylariomycetidae</taxon>
        <taxon>Xylariales</taxon>
        <taxon>Diatrypaceae</taxon>
        <taxon>Diatrype</taxon>
    </lineage>
</organism>
<dbReference type="PANTHER" id="PTHR11685">
    <property type="entry name" value="RBR FAMILY RING FINGER AND IBR DOMAIN-CONTAINING"/>
    <property type="match status" value="1"/>
</dbReference>
<evidence type="ECO:0000313" key="2">
    <source>
        <dbReference type="EMBL" id="KAK7754501.1"/>
    </source>
</evidence>
<dbReference type="Proteomes" id="UP001320420">
    <property type="component" value="Unassembled WGS sequence"/>
</dbReference>
<dbReference type="SUPFAM" id="SSF57850">
    <property type="entry name" value="RING/U-box"/>
    <property type="match status" value="1"/>
</dbReference>
<accession>A0AAN9UVZ8</accession>
<dbReference type="InterPro" id="IPR031127">
    <property type="entry name" value="E3_UB_ligase_RBR"/>
</dbReference>
<dbReference type="CDD" id="cd20336">
    <property type="entry name" value="Rcat_RBR"/>
    <property type="match status" value="1"/>
</dbReference>
<evidence type="ECO:0000256" key="1">
    <source>
        <dbReference type="SAM" id="MobiDB-lite"/>
    </source>
</evidence>
<proteinExistence type="predicted"/>
<feature type="region of interest" description="Disordered" evidence="1">
    <location>
        <begin position="1112"/>
        <end position="1134"/>
    </location>
</feature>
<dbReference type="GO" id="GO:0004842">
    <property type="term" value="F:ubiquitin-protein transferase activity"/>
    <property type="evidence" value="ECO:0007669"/>
    <property type="project" value="InterPro"/>
</dbReference>
<comment type="caution">
    <text evidence="2">The sequence shown here is derived from an EMBL/GenBank/DDBJ whole genome shotgun (WGS) entry which is preliminary data.</text>
</comment>
<name>A0AAN9UVZ8_9PEZI</name>
<dbReference type="Gene3D" id="3.40.50.410">
    <property type="entry name" value="von Willebrand factor, type A domain"/>
    <property type="match status" value="1"/>
</dbReference>
<evidence type="ECO:0008006" key="4">
    <source>
        <dbReference type="Google" id="ProtNLM"/>
    </source>
</evidence>
<feature type="compositionally biased region" description="Acidic residues" evidence="1">
    <location>
        <begin position="1116"/>
        <end position="1134"/>
    </location>
</feature>
<dbReference type="AlphaFoldDB" id="A0AAN9UVZ8"/>
<dbReference type="SUPFAM" id="SSF53300">
    <property type="entry name" value="vWA-like"/>
    <property type="match status" value="1"/>
</dbReference>
<sequence length="1134" mass="124286">MEPLKEYDLLIVTDATNSMSRYLRALSSSLPQIIAVSALTDAFANIGVLAYWDYSRGEVTDWSGWHGRNGTVTRDELVDFTRNLKTDTGGDRPEATKTALAQAHSVMRSEAKTLLLLYTDAPPHLRWNDNHPNMAKEQEFLLKTGFDKSSPQFADWVSAVRTIAKRGAQVFVVLKDRPNLDAEGSYVILSRETDGAIFKTYSDSSNISRLTMSIIMTWLGVSKPGATPLLDLAAAMSNRDVELTGSVQNEKSLEAKEYFRRASLIIQSGAVDETQLRGAIVPISTPVQDFSKRHATDEKYRELVVELLAKIIDKDPSAIALNPVFGGLWRAVCNDRTNKARDSLIQQFGSSVNAIAREDEKRRMKEWLSESYDYKADIVATIEEVVDADRYPCVFLDPTQNWSTPAGTEAGKDGSTSHSPNSFTRDELLEIGRSCDYKVLRRLGDVLTRLTYVASKEELPTHVQDVPTDQVPRVPVALAQPKYQRTFWKILLHVILPGTKLAERPAALLAALSIRMGIKPLLAAADSEMLHYSKSWNTLDIPETWNTNCLTLILDADKDFEARRRAGNVAADIPAEASFLSDGDRRLFTRLVDFSMLKANMKTTLQATVSWRPDRAKFPIGPLVTCHGCRFPRSVTVMGARSTCGICVPSEADYLAHGLDRVAAIQTNVSKDQTEADEATWVECSVTSCRAQYVVYQVASMGLRPKCYYCRAKPKLLSSLGEQPHDAEKAPTVECRKCLSRMIWPEQYRPAHFSEGEFRCPACVSGRKTTVDVETTARNLAAENGTAWLLRNTTKIADLLSAPRSLYKTVIALDSPADFVAGVEILPSVIDTTTTTTATATAISPSTTTTTPYTDTDKDTDNTAVANPPLHLTLGGKRIRNTNALRASLWHWIAARRAEAGICSLCFGRFSKRGGPLRSSDSSQRLRRACGRSGCAQVICDGCRRRWYGRNARGRVIHVAALSCPFCRRVPAPSMLPESVKELRYLGNLRAAVQNGGGGGGGWIYAWCADCGVAKPFAERVCAPPGQVPEGGDGGGGWCCEECREKGAGGDGRKAVRKCPGCGAPTEKAGGCDHIECSVCGTDWCFFCGEAVDPAEIYVHMVREHGGLYGGRPYEDGEGSGDDEVDGIDNDNGV</sequence>
<gene>
    <name evidence="2" type="ORF">SLS62_003521</name>
</gene>
<protein>
    <recommendedName>
        <fullName evidence="4">RING-type domain-containing protein</fullName>
    </recommendedName>
</protein>
<dbReference type="Gene3D" id="1.20.120.1750">
    <property type="match status" value="1"/>
</dbReference>
<feature type="region of interest" description="Disordered" evidence="1">
    <location>
        <begin position="402"/>
        <end position="422"/>
    </location>
</feature>